<dbReference type="GO" id="GO:0005524">
    <property type="term" value="F:ATP binding"/>
    <property type="evidence" value="ECO:0007669"/>
    <property type="project" value="UniProtKB-KW"/>
</dbReference>
<evidence type="ECO:0000256" key="10">
    <source>
        <dbReference type="ARBA" id="ARBA00032441"/>
    </source>
</evidence>
<proteinExistence type="inferred from homology"/>
<keyword evidence="5" id="KW-0819">tRNA processing</keyword>
<dbReference type="Gene3D" id="3.40.50.300">
    <property type="entry name" value="P-loop containing nucleotide triphosphate hydrolases"/>
    <property type="match status" value="1"/>
</dbReference>
<dbReference type="PANTHER" id="PTHR33540">
    <property type="entry name" value="TRNA THREONYLCARBAMOYLADENOSINE BIOSYNTHESIS PROTEIN TSAE"/>
    <property type="match status" value="1"/>
</dbReference>
<dbReference type="AlphaFoldDB" id="A0A956LYN8"/>
<gene>
    <name evidence="11" type="primary">tsaE</name>
    <name evidence="11" type="ORF">KC729_10130</name>
</gene>
<keyword evidence="9" id="KW-0460">Magnesium</keyword>
<dbReference type="Pfam" id="PF02367">
    <property type="entry name" value="TsaE"/>
    <property type="match status" value="1"/>
</dbReference>
<comment type="similarity">
    <text evidence="2">Belongs to the TsaE family.</text>
</comment>
<dbReference type="SUPFAM" id="SSF52540">
    <property type="entry name" value="P-loop containing nucleoside triphosphate hydrolases"/>
    <property type="match status" value="1"/>
</dbReference>
<reference evidence="11" key="1">
    <citation type="submission" date="2020-04" db="EMBL/GenBank/DDBJ databases">
        <authorList>
            <person name="Zhang T."/>
        </authorList>
    </citation>
    <scope>NUCLEOTIDE SEQUENCE</scope>
    <source>
        <strain evidence="11">HKST-UBA01</strain>
    </source>
</reference>
<evidence type="ECO:0000256" key="7">
    <source>
        <dbReference type="ARBA" id="ARBA00022741"/>
    </source>
</evidence>
<evidence type="ECO:0000256" key="8">
    <source>
        <dbReference type="ARBA" id="ARBA00022840"/>
    </source>
</evidence>
<dbReference type="GO" id="GO:0005737">
    <property type="term" value="C:cytoplasm"/>
    <property type="evidence" value="ECO:0007669"/>
    <property type="project" value="UniProtKB-SubCell"/>
</dbReference>
<evidence type="ECO:0000256" key="4">
    <source>
        <dbReference type="ARBA" id="ARBA00022490"/>
    </source>
</evidence>
<dbReference type="PANTHER" id="PTHR33540:SF2">
    <property type="entry name" value="TRNA THREONYLCARBAMOYLADENOSINE BIOSYNTHESIS PROTEIN TSAE"/>
    <property type="match status" value="1"/>
</dbReference>
<evidence type="ECO:0000313" key="11">
    <source>
        <dbReference type="EMBL" id="MCA9728029.1"/>
    </source>
</evidence>
<dbReference type="EMBL" id="JAGQHR010000285">
    <property type="protein sequence ID" value="MCA9728029.1"/>
    <property type="molecule type" value="Genomic_DNA"/>
</dbReference>
<keyword evidence="7" id="KW-0547">Nucleotide-binding</keyword>
<evidence type="ECO:0000256" key="1">
    <source>
        <dbReference type="ARBA" id="ARBA00004496"/>
    </source>
</evidence>
<keyword evidence="4" id="KW-0963">Cytoplasm</keyword>
<dbReference type="NCBIfam" id="TIGR00150">
    <property type="entry name" value="T6A_YjeE"/>
    <property type="match status" value="1"/>
</dbReference>
<evidence type="ECO:0000256" key="9">
    <source>
        <dbReference type="ARBA" id="ARBA00022842"/>
    </source>
</evidence>
<dbReference type="InterPro" id="IPR027417">
    <property type="entry name" value="P-loop_NTPase"/>
</dbReference>
<dbReference type="GO" id="GO:0046872">
    <property type="term" value="F:metal ion binding"/>
    <property type="evidence" value="ECO:0007669"/>
    <property type="project" value="UniProtKB-KW"/>
</dbReference>
<comment type="subcellular location">
    <subcellularLocation>
        <location evidence="1">Cytoplasm</location>
    </subcellularLocation>
</comment>
<evidence type="ECO:0000256" key="5">
    <source>
        <dbReference type="ARBA" id="ARBA00022694"/>
    </source>
</evidence>
<dbReference type="GO" id="GO:0002949">
    <property type="term" value="P:tRNA threonylcarbamoyladenosine modification"/>
    <property type="evidence" value="ECO:0007669"/>
    <property type="project" value="InterPro"/>
</dbReference>
<reference evidence="11" key="2">
    <citation type="journal article" date="2021" name="Microbiome">
        <title>Successional dynamics and alternative stable states in a saline activated sludge microbial community over 9 years.</title>
        <authorList>
            <person name="Wang Y."/>
            <person name="Ye J."/>
            <person name="Ju F."/>
            <person name="Liu L."/>
            <person name="Boyd J.A."/>
            <person name="Deng Y."/>
            <person name="Parks D.H."/>
            <person name="Jiang X."/>
            <person name="Yin X."/>
            <person name="Woodcroft B.J."/>
            <person name="Tyson G.W."/>
            <person name="Hugenholtz P."/>
            <person name="Polz M.F."/>
            <person name="Zhang T."/>
        </authorList>
    </citation>
    <scope>NUCLEOTIDE SEQUENCE</scope>
    <source>
        <strain evidence="11">HKST-UBA01</strain>
    </source>
</reference>
<evidence type="ECO:0000256" key="3">
    <source>
        <dbReference type="ARBA" id="ARBA00019010"/>
    </source>
</evidence>
<dbReference type="Proteomes" id="UP000697710">
    <property type="component" value="Unassembled WGS sequence"/>
</dbReference>
<accession>A0A956LYN8</accession>
<organism evidence="11 12">
    <name type="scientific">Eiseniibacteriota bacterium</name>
    <dbReference type="NCBI Taxonomy" id="2212470"/>
    <lineage>
        <taxon>Bacteria</taxon>
        <taxon>Candidatus Eiseniibacteriota</taxon>
    </lineage>
</organism>
<comment type="caution">
    <text evidence="11">The sequence shown here is derived from an EMBL/GenBank/DDBJ whole genome shotgun (WGS) entry which is preliminary data.</text>
</comment>
<evidence type="ECO:0000256" key="6">
    <source>
        <dbReference type="ARBA" id="ARBA00022723"/>
    </source>
</evidence>
<keyword evidence="8" id="KW-0067">ATP-binding</keyword>
<evidence type="ECO:0000313" key="12">
    <source>
        <dbReference type="Proteomes" id="UP000697710"/>
    </source>
</evidence>
<dbReference type="InterPro" id="IPR003442">
    <property type="entry name" value="T6A_TsaE"/>
</dbReference>
<keyword evidence="6" id="KW-0479">Metal-binding</keyword>
<protein>
    <recommendedName>
        <fullName evidence="3">tRNA threonylcarbamoyladenosine biosynthesis protein TsaE</fullName>
    </recommendedName>
    <alternativeName>
        <fullName evidence="10">t(6)A37 threonylcarbamoyladenosine biosynthesis protein TsaE</fullName>
    </alternativeName>
</protein>
<name>A0A956LYN8_UNCEI</name>
<sequence length="166" mass="18310">MTIKHWETRTRSEEETIALGRALAAALIAPAWVGLEGPLGAGKTRLVQGIAEGVGYAGRVRSPTFVLENRYLGAVPLLHQDLYRLDDPGEDLIADWDEHPGLVLVEWAERSDERPYRWVRVHLDPESEQVRRVRISWDESIGVLCEEDLPGGRGADAPGGAGAPLR</sequence>
<evidence type="ECO:0000256" key="2">
    <source>
        <dbReference type="ARBA" id="ARBA00007599"/>
    </source>
</evidence>